<dbReference type="PANTHER" id="PTHR48100:SF51">
    <property type="entry name" value="PHOSPHOGLYCERATE MUTASE"/>
    <property type="match status" value="1"/>
</dbReference>
<dbReference type="CDD" id="cd07067">
    <property type="entry name" value="HP_PGM_like"/>
    <property type="match status" value="1"/>
</dbReference>
<comment type="caution">
    <text evidence="1">The sequence shown here is derived from an EMBL/GenBank/DDBJ whole genome shotgun (WGS) entry which is preliminary data.</text>
</comment>
<organism evidence="1 2">
    <name type="scientific">Williamsia marianensis</name>
    <dbReference type="NCBI Taxonomy" id="85044"/>
    <lineage>
        <taxon>Bacteria</taxon>
        <taxon>Bacillati</taxon>
        <taxon>Actinomycetota</taxon>
        <taxon>Actinomycetes</taxon>
        <taxon>Mycobacteriales</taxon>
        <taxon>Nocardiaceae</taxon>
        <taxon>Williamsia</taxon>
    </lineage>
</organism>
<dbReference type="InterPro" id="IPR029033">
    <property type="entry name" value="His_PPase_superfam"/>
</dbReference>
<dbReference type="EMBL" id="RBKV01000001">
    <property type="protein sequence ID" value="RKR94146.1"/>
    <property type="molecule type" value="Genomic_DNA"/>
</dbReference>
<gene>
    <name evidence="1" type="ORF">DFJ75_0937</name>
</gene>
<dbReference type="GO" id="GO:0005737">
    <property type="term" value="C:cytoplasm"/>
    <property type="evidence" value="ECO:0007669"/>
    <property type="project" value="TreeGrafter"/>
</dbReference>
<dbReference type="AlphaFoldDB" id="A0A315SA21"/>
<dbReference type="Pfam" id="PF00300">
    <property type="entry name" value="His_Phos_1"/>
    <property type="match status" value="1"/>
</dbReference>
<proteinExistence type="predicted"/>
<dbReference type="GO" id="GO:0016791">
    <property type="term" value="F:phosphatase activity"/>
    <property type="evidence" value="ECO:0007669"/>
    <property type="project" value="TreeGrafter"/>
</dbReference>
<dbReference type="InterPro" id="IPR013078">
    <property type="entry name" value="His_Pase_superF_clade-1"/>
</dbReference>
<name>A0A315SA21_WILMA</name>
<dbReference type="PANTHER" id="PTHR48100">
    <property type="entry name" value="BROAD-SPECIFICITY PHOSPHATASE YOR283W-RELATED"/>
    <property type="match status" value="1"/>
</dbReference>
<evidence type="ECO:0000313" key="2">
    <source>
        <dbReference type="Proteomes" id="UP000274762"/>
    </source>
</evidence>
<dbReference type="Gene3D" id="3.40.50.1240">
    <property type="entry name" value="Phosphoglycerate mutase-like"/>
    <property type="match status" value="1"/>
</dbReference>
<dbReference type="Proteomes" id="UP000274762">
    <property type="component" value="Unassembled WGS sequence"/>
</dbReference>
<dbReference type="InterPro" id="IPR050275">
    <property type="entry name" value="PGM_Phosphatase"/>
</dbReference>
<dbReference type="SUPFAM" id="SSF53254">
    <property type="entry name" value="Phosphoglycerate mutase-like"/>
    <property type="match status" value="1"/>
</dbReference>
<dbReference type="SMART" id="SM00855">
    <property type="entry name" value="PGAM"/>
    <property type="match status" value="1"/>
</dbReference>
<protein>
    <submittedName>
        <fullName evidence="1">Broad specificity phosphatase PhoE</fullName>
    </submittedName>
</protein>
<reference evidence="1 2" key="1">
    <citation type="submission" date="2018-10" db="EMBL/GenBank/DDBJ databases">
        <title>Sequencing the genomes of 1000 actinobacteria strains.</title>
        <authorList>
            <person name="Klenk H.-P."/>
        </authorList>
    </citation>
    <scope>NUCLEOTIDE SEQUENCE [LARGE SCALE GENOMIC DNA]</scope>
    <source>
        <strain evidence="1 2">DSM 44343</strain>
    </source>
</reference>
<dbReference type="RefSeq" id="WP_023961390.1">
    <property type="nucleotide sequence ID" value="NZ_CBCRXS010000010.1"/>
</dbReference>
<accession>A0A315SA21</accession>
<sequence length="210" mass="23227">MQQRTIVHMMRHGEVHNPDGILYGRLSGFHLSELGASQAQKVADSLADHDITHVFASPLQRAQETATPIAASHGLEIITDEGLIEAENTFEGLRVSAGDGALRRPRHWPKLRDPFTPSWGEPYIQLAHRMLAVANKAREEARGHEAVCVSHQLPVYTLRRFLEGQRLWHDPRKRQCSLASLTSLLYDGDALVDIVYSEPAGSSDPLATGA</sequence>
<evidence type="ECO:0000313" key="1">
    <source>
        <dbReference type="EMBL" id="RKR94146.1"/>
    </source>
</evidence>
<accession>A0A495JYW9</accession>